<comment type="similarity">
    <text evidence="6">Belongs to the class-I pyridoxal-phosphate-dependent aminotransferase family. Alanine aminotransferase subfamily.</text>
</comment>
<dbReference type="PANTHER" id="PTHR11751:SF29">
    <property type="entry name" value="ALANINE TRANSAMINASE"/>
    <property type="match status" value="1"/>
</dbReference>
<dbReference type="GO" id="GO:0042853">
    <property type="term" value="P:L-alanine catabolic process"/>
    <property type="evidence" value="ECO:0007669"/>
    <property type="project" value="UniProtKB-UniPathway"/>
</dbReference>
<proteinExistence type="inferred from homology"/>
<dbReference type="JaponicusDB" id="SJAG_04145">
    <property type="gene designation" value="alt1"/>
</dbReference>
<dbReference type="VEuPathDB" id="FungiDB:SJAG_04145"/>
<dbReference type="SUPFAM" id="SSF53383">
    <property type="entry name" value="PLP-dependent transferases"/>
    <property type="match status" value="1"/>
</dbReference>
<comment type="subunit">
    <text evidence="2">Homodimer.</text>
</comment>
<dbReference type="OMA" id="FGFECPP"/>
<evidence type="ECO:0000256" key="9">
    <source>
        <dbReference type="ARBA" id="ARBA00080525"/>
    </source>
</evidence>
<feature type="domain" description="Aminotransferase class I/classII large" evidence="10">
    <location>
        <begin position="97"/>
        <end position="468"/>
    </location>
</feature>
<dbReference type="FunFam" id="1.10.287.1970:FF:000001">
    <property type="entry name" value="Alanine aminotransferase 2"/>
    <property type="match status" value="1"/>
</dbReference>
<evidence type="ECO:0000256" key="1">
    <source>
        <dbReference type="ARBA" id="ARBA00001933"/>
    </source>
</evidence>
<evidence type="ECO:0000313" key="11">
    <source>
        <dbReference type="EMBL" id="EEB08970.1"/>
    </source>
</evidence>
<dbReference type="GO" id="GO:0030170">
    <property type="term" value="F:pyridoxal phosphate binding"/>
    <property type="evidence" value="ECO:0007669"/>
    <property type="project" value="InterPro"/>
</dbReference>
<evidence type="ECO:0000256" key="3">
    <source>
        <dbReference type="ARBA" id="ARBA00022576"/>
    </source>
</evidence>
<keyword evidence="4" id="KW-0808">Transferase</keyword>
<dbReference type="PANTHER" id="PTHR11751">
    <property type="entry name" value="ALANINE AMINOTRANSFERASE"/>
    <property type="match status" value="1"/>
</dbReference>
<dbReference type="Gene3D" id="3.40.640.10">
    <property type="entry name" value="Type I PLP-dependent aspartate aminotransferase-like (Major domain)"/>
    <property type="match status" value="1"/>
</dbReference>
<dbReference type="eggNOG" id="KOG0258">
    <property type="taxonomic scope" value="Eukaryota"/>
</dbReference>
<dbReference type="HOGENOM" id="CLU_014254_3_0_1"/>
<dbReference type="Gene3D" id="1.10.287.1970">
    <property type="match status" value="1"/>
</dbReference>
<accession>B6K616</accession>
<dbReference type="STRING" id="402676.B6K616"/>
<sequence length="486" mass="54423">MTVVYKLNVFKDPEQLNQNVFAAQYAVRGPLAVRAEELRAQLKEKPDSLPFTEIINANIGNPHQMGQIPLTFIRQVLALCQYPALIENAEITQKLFPSDAIARAKELLEETGGIGAYSSSQGVPLVRRDVARFIEERDGFPSDPNHIFLTTGATQAVRMMINLLIARPYHGILLPIPQYPLYTASMALYGGRTVPYYLNEETNWSVSVEELQRAYDAGTAEGTEIRAVVFINPGNPTGSCLNEKAIEDILGFAKRNGVIVIADEVYQANVYDLPFVSFKKVLSRLQTENPNDAWDKVSLISIHSVSKGQLGECGQRGGYMEVTNIPEAAFKQIYKLASIDVCPPVAGQFIVDILVRPPKLGDPSHDLYHKQIKDVHEQLFKQCRQLHSALSSMKYVKCQEPRGAMYLHPRIFFPKKLIETAKAQGAEPDELYCMELLESTGICILPGSGFGQKENEFHIRTTFLAQGEEYLKHYVAGHNKIMEKYE</sequence>
<dbReference type="InterPro" id="IPR015421">
    <property type="entry name" value="PyrdxlP-dep_Trfase_major"/>
</dbReference>
<dbReference type="OrthoDB" id="1732682at2759"/>
<dbReference type="UniPathway" id="UPA00528">
    <property type="reaction ID" value="UER00586"/>
</dbReference>
<dbReference type="InterPro" id="IPR045088">
    <property type="entry name" value="ALAT1/2-like"/>
</dbReference>
<organism evidence="11 13">
    <name type="scientific">Schizosaccharomyces japonicus (strain yFS275 / FY16936)</name>
    <name type="common">Fission yeast</name>
    <dbReference type="NCBI Taxonomy" id="402676"/>
    <lineage>
        <taxon>Eukaryota</taxon>
        <taxon>Fungi</taxon>
        <taxon>Dikarya</taxon>
        <taxon>Ascomycota</taxon>
        <taxon>Taphrinomycotina</taxon>
        <taxon>Schizosaccharomycetes</taxon>
        <taxon>Schizosaccharomycetales</taxon>
        <taxon>Schizosaccharomycetaceae</taxon>
        <taxon>Schizosaccharomyces</taxon>
    </lineage>
</organism>
<dbReference type="RefSeq" id="XP_002175263.1">
    <property type="nucleotide sequence ID" value="XM_002175227.2"/>
</dbReference>
<evidence type="ECO:0000256" key="4">
    <source>
        <dbReference type="ARBA" id="ARBA00022679"/>
    </source>
</evidence>
<evidence type="ECO:0000256" key="8">
    <source>
        <dbReference type="ARBA" id="ARBA00078532"/>
    </source>
</evidence>
<evidence type="ECO:0000256" key="5">
    <source>
        <dbReference type="ARBA" id="ARBA00022898"/>
    </source>
</evidence>
<keyword evidence="5" id="KW-0663">Pyridoxal phosphate</keyword>
<evidence type="ECO:0000313" key="13">
    <source>
        <dbReference type="Proteomes" id="UP000001744"/>
    </source>
</evidence>
<dbReference type="InterPro" id="IPR015424">
    <property type="entry name" value="PyrdxlP-dep_Trfase"/>
</dbReference>
<dbReference type="Gene3D" id="3.90.1150.10">
    <property type="entry name" value="Aspartate Aminotransferase, domain 1"/>
    <property type="match status" value="1"/>
</dbReference>
<reference evidence="11 13" key="1">
    <citation type="journal article" date="2011" name="Science">
        <title>Comparative functional genomics of the fission yeasts.</title>
        <authorList>
            <person name="Rhind N."/>
            <person name="Chen Z."/>
            <person name="Yassour M."/>
            <person name="Thompson D.A."/>
            <person name="Haas B.J."/>
            <person name="Habib N."/>
            <person name="Wapinski I."/>
            <person name="Roy S."/>
            <person name="Lin M.F."/>
            <person name="Heiman D.I."/>
            <person name="Young S.K."/>
            <person name="Furuya K."/>
            <person name="Guo Y."/>
            <person name="Pidoux A."/>
            <person name="Chen H.M."/>
            <person name="Robbertse B."/>
            <person name="Goldberg J.M."/>
            <person name="Aoki K."/>
            <person name="Bayne E.H."/>
            <person name="Berlin A.M."/>
            <person name="Desjardins C.A."/>
            <person name="Dobbs E."/>
            <person name="Dukaj L."/>
            <person name="Fan L."/>
            <person name="FitzGerald M.G."/>
            <person name="French C."/>
            <person name="Gujja S."/>
            <person name="Hansen K."/>
            <person name="Keifenheim D."/>
            <person name="Levin J.Z."/>
            <person name="Mosher R.A."/>
            <person name="Mueller C.A."/>
            <person name="Pfiffner J."/>
            <person name="Priest M."/>
            <person name="Russ C."/>
            <person name="Smialowska A."/>
            <person name="Swoboda P."/>
            <person name="Sykes S.M."/>
            <person name="Vaughn M."/>
            <person name="Vengrova S."/>
            <person name="Yoder R."/>
            <person name="Zeng Q."/>
            <person name="Allshire R."/>
            <person name="Baulcombe D."/>
            <person name="Birren B.W."/>
            <person name="Brown W."/>
            <person name="Ekwall K."/>
            <person name="Kellis M."/>
            <person name="Leatherwood J."/>
            <person name="Levin H."/>
            <person name="Margalit H."/>
            <person name="Martienssen R."/>
            <person name="Nieduszynski C.A."/>
            <person name="Spatafora J.W."/>
            <person name="Friedman N."/>
            <person name="Dalgaard J.Z."/>
            <person name="Baumann P."/>
            <person name="Niki H."/>
            <person name="Regev A."/>
            <person name="Nusbaum C."/>
        </authorList>
    </citation>
    <scope>NUCLEOTIDE SEQUENCE [LARGE SCALE GENOMIC DNA]</scope>
    <source>
        <strain evidence="13">yFS275 / FY16936</strain>
    </source>
</reference>
<protein>
    <recommendedName>
        <fullName evidence="7">Glutamate pyruvate transaminase</fullName>
    </recommendedName>
    <alternativeName>
        <fullName evidence="8">Glutamic--alanine transaminase</fullName>
    </alternativeName>
    <alternativeName>
        <fullName evidence="9">Glutamic--pyruvic transaminase</fullName>
    </alternativeName>
</protein>
<dbReference type="AlphaFoldDB" id="B6K616"/>
<dbReference type="EMBL" id="KE651167">
    <property type="protein sequence ID" value="EEB08970.1"/>
    <property type="molecule type" value="Genomic_DNA"/>
</dbReference>
<name>B6K616_SCHJY</name>
<keyword evidence="3 11" id="KW-0032">Aminotransferase</keyword>
<dbReference type="Pfam" id="PF00155">
    <property type="entry name" value="Aminotran_1_2"/>
    <property type="match status" value="1"/>
</dbReference>
<dbReference type="Proteomes" id="UP000001744">
    <property type="component" value="Unassembled WGS sequence"/>
</dbReference>
<evidence type="ECO:0000256" key="7">
    <source>
        <dbReference type="ARBA" id="ARBA00077894"/>
    </source>
</evidence>
<dbReference type="InterPro" id="IPR004839">
    <property type="entry name" value="Aminotransferase_I/II_large"/>
</dbReference>
<dbReference type="CDD" id="cd00609">
    <property type="entry name" value="AAT_like"/>
    <property type="match status" value="1"/>
</dbReference>
<dbReference type="InterPro" id="IPR015422">
    <property type="entry name" value="PyrdxlP-dep_Trfase_small"/>
</dbReference>
<keyword evidence="13" id="KW-1185">Reference proteome</keyword>
<dbReference type="FunFam" id="3.40.640.10:FF:000012">
    <property type="entry name" value="alanine aminotransferase 2"/>
    <property type="match status" value="1"/>
</dbReference>
<comment type="cofactor">
    <cofactor evidence="1">
        <name>pyridoxal 5'-phosphate</name>
        <dbReference type="ChEBI" id="CHEBI:597326"/>
    </cofactor>
</comment>
<gene>
    <name evidence="12" type="primary">alt1</name>
    <name evidence="11" type="ORF">SJAG_04145</name>
</gene>
<dbReference type="GO" id="GO:0008483">
    <property type="term" value="F:transaminase activity"/>
    <property type="evidence" value="ECO:0007669"/>
    <property type="project" value="UniProtKB-KW"/>
</dbReference>
<dbReference type="GeneID" id="7049312"/>
<evidence type="ECO:0000256" key="6">
    <source>
        <dbReference type="ARBA" id="ARBA00025785"/>
    </source>
</evidence>
<evidence type="ECO:0000256" key="2">
    <source>
        <dbReference type="ARBA" id="ARBA00011738"/>
    </source>
</evidence>
<evidence type="ECO:0000259" key="10">
    <source>
        <dbReference type="Pfam" id="PF00155"/>
    </source>
</evidence>
<evidence type="ECO:0000313" key="12">
    <source>
        <dbReference type="JaponicusDB" id="SJAG_04145"/>
    </source>
</evidence>